<keyword evidence="8" id="KW-0614">Plasmid</keyword>
<geneLocation type="plasmid" evidence="8 9">
    <name>unnamed</name>
</geneLocation>
<feature type="domain" description="HTH tetR-type" evidence="6">
    <location>
        <begin position="30"/>
        <end position="90"/>
    </location>
</feature>
<accession>A0A410VIC4</accession>
<feature type="DNA-binding region" description="H-T-H motif" evidence="4">
    <location>
        <begin position="53"/>
        <end position="72"/>
    </location>
</feature>
<evidence type="ECO:0000256" key="5">
    <source>
        <dbReference type="SAM" id="MobiDB-lite"/>
    </source>
</evidence>
<dbReference type="PROSITE" id="PS50977">
    <property type="entry name" value="HTH_TETR_2"/>
    <property type="match status" value="1"/>
</dbReference>
<dbReference type="AlphaFoldDB" id="A0A410VIC4"/>
<reference evidence="7" key="3">
    <citation type="submission" date="2022-12" db="EMBL/GenBank/DDBJ databases">
        <authorList>
            <person name="Sun Q."/>
            <person name="Zhou Y."/>
        </authorList>
    </citation>
    <scope>NUCLEOTIDE SEQUENCE</scope>
    <source>
        <strain evidence="7">CGMCC 1.15034</strain>
    </source>
</reference>
<organism evidence="7 10">
    <name type="scientific">Bradyrhizobium guangdongense</name>
    <dbReference type="NCBI Taxonomy" id="1325090"/>
    <lineage>
        <taxon>Bacteria</taxon>
        <taxon>Pseudomonadati</taxon>
        <taxon>Pseudomonadota</taxon>
        <taxon>Alphaproteobacteria</taxon>
        <taxon>Hyphomicrobiales</taxon>
        <taxon>Nitrobacteraceae</taxon>
        <taxon>Bradyrhizobium</taxon>
    </lineage>
</organism>
<evidence type="ECO:0000313" key="10">
    <source>
        <dbReference type="Proteomes" id="UP000625079"/>
    </source>
</evidence>
<dbReference type="GO" id="GO:0003700">
    <property type="term" value="F:DNA-binding transcription factor activity"/>
    <property type="evidence" value="ECO:0007669"/>
    <property type="project" value="TreeGrafter"/>
</dbReference>
<dbReference type="InterPro" id="IPR009057">
    <property type="entry name" value="Homeodomain-like_sf"/>
</dbReference>
<dbReference type="GO" id="GO:0000976">
    <property type="term" value="F:transcription cis-regulatory region binding"/>
    <property type="evidence" value="ECO:0007669"/>
    <property type="project" value="TreeGrafter"/>
</dbReference>
<protein>
    <recommendedName>
        <fullName evidence="6">HTH tetR-type domain-containing protein</fullName>
    </recommendedName>
</protein>
<dbReference type="PANTHER" id="PTHR30055:SF234">
    <property type="entry name" value="HTH-TYPE TRANSCRIPTIONAL REGULATOR BETI"/>
    <property type="match status" value="1"/>
</dbReference>
<reference evidence="7" key="1">
    <citation type="journal article" date="2014" name="Int. J. Syst. Evol. Microbiol.">
        <title>Complete genome sequence of Corynebacterium casei LMG S-19264T (=DSM 44701T), isolated from a smear-ripened cheese.</title>
        <authorList>
            <consortium name="US DOE Joint Genome Institute (JGI-PGF)"/>
            <person name="Walter F."/>
            <person name="Albersmeier A."/>
            <person name="Kalinowski J."/>
            <person name="Ruckert C."/>
        </authorList>
    </citation>
    <scope>NUCLEOTIDE SEQUENCE</scope>
    <source>
        <strain evidence="7">CGMCC 1.15034</strain>
    </source>
</reference>
<keyword evidence="9" id="KW-1185">Reference proteome</keyword>
<evidence type="ECO:0000313" key="8">
    <source>
        <dbReference type="EMBL" id="QOZ64631.1"/>
    </source>
</evidence>
<dbReference type="SUPFAM" id="SSF46689">
    <property type="entry name" value="Homeodomain-like"/>
    <property type="match status" value="1"/>
</dbReference>
<dbReference type="EMBL" id="CP030058">
    <property type="protein sequence ID" value="QOZ64631.1"/>
    <property type="molecule type" value="Genomic_DNA"/>
</dbReference>
<dbReference type="InterPro" id="IPR050109">
    <property type="entry name" value="HTH-type_TetR-like_transc_reg"/>
</dbReference>
<dbReference type="Proteomes" id="UP000625079">
    <property type="component" value="Unassembled WGS sequence"/>
</dbReference>
<reference evidence="8 9" key="2">
    <citation type="submission" date="2018-06" db="EMBL/GenBank/DDBJ databases">
        <title>Comparative genomics of rhizobia nodulating Arachis hypogaea in China.</title>
        <authorList>
            <person name="Li Y."/>
        </authorList>
    </citation>
    <scope>NUCLEOTIDE SEQUENCE [LARGE SCALE GENOMIC DNA]</scope>
    <source>
        <strain evidence="8 9">CCBAU 51658</strain>
        <plasmid evidence="8 9">unnamed</plasmid>
    </source>
</reference>
<keyword evidence="3" id="KW-0804">Transcription</keyword>
<feature type="region of interest" description="Disordered" evidence="5">
    <location>
        <begin position="229"/>
        <end position="251"/>
    </location>
</feature>
<evidence type="ECO:0000256" key="2">
    <source>
        <dbReference type="ARBA" id="ARBA00023125"/>
    </source>
</evidence>
<evidence type="ECO:0000313" key="7">
    <source>
        <dbReference type="EMBL" id="GGI25779.1"/>
    </source>
</evidence>
<dbReference type="EMBL" id="BMHC01000007">
    <property type="protein sequence ID" value="GGI25779.1"/>
    <property type="molecule type" value="Genomic_DNA"/>
</dbReference>
<evidence type="ECO:0000313" key="9">
    <source>
        <dbReference type="Proteomes" id="UP000593880"/>
    </source>
</evidence>
<dbReference type="Gene3D" id="1.10.10.60">
    <property type="entry name" value="Homeodomain-like"/>
    <property type="match status" value="1"/>
</dbReference>
<keyword evidence="2 4" id="KW-0238">DNA-binding</keyword>
<name>A0A410VIC4_9BRAD</name>
<proteinExistence type="predicted"/>
<evidence type="ECO:0000259" key="6">
    <source>
        <dbReference type="PROSITE" id="PS50977"/>
    </source>
</evidence>
<sequence>MPRGAVLATDLTKETLDEVVNQRRRQQRSLDTRERILEAAFEEFAERGFEGASTRTVAAKAGVQHPLVTYHFKNKDGLWRAVLSTTSVNFSRHFQDYLAGVSKQDEVGQLRVLQEQFIRFAAANPNFHWLMSHEGKRESERLTWLVEDRVRNYFNVVAKLIRAAQKQDRYVEGDPYHLQYLFIGAVTRIFMLSAEVQQVMGHSPFSKKFVDEHIRTCCALFFREPAEQPRRRKLAPRNKDAKRVTKRAASS</sequence>
<dbReference type="InterPro" id="IPR001647">
    <property type="entry name" value="HTH_TetR"/>
</dbReference>
<evidence type="ECO:0000256" key="3">
    <source>
        <dbReference type="ARBA" id="ARBA00023163"/>
    </source>
</evidence>
<dbReference type="PANTHER" id="PTHR30055">
    <property type="entry name" value="HTH-TYPE TRANSCRIPTIONAL REGULATOR RUTR"/>
    <property type="match status" value="1"/>
</dbReference>
<dbReference type="InterPro" id="IPR036271">
    <property type="entry name" value="Tet_transcr_reg_TetR-rel_C_sf"/>
</dbReference>
<dbReference type="SUPFAM" id="SSF48498">
    <property type="entry name" value="Tetracyclin repressor-like, C-terminal domain"/>
    <property type="match status" value="1"/>
</dbReference>
<gene>
    <name evidence="7" type="ORF">GCM10010987_36080</name>
    <name evidence="8" type="ORF">XH86_38990</name>
</gene>
<dbReference type="PRINTS" id="PR00455">
    <property type="entry name" value="HTHTETR"/>
</dbReference>
<dbReference type="Gene3D" id="1.10.357.10">
    <property type="entry name" value="Tetracycline Repressor, domain 2"/>
    <property type="match status" value="1"/>
</dbReference>
<dbReference type="OrthoDB" id="2356263at2"/>
<dbReference type="PROSITE" id="PS01081">
    <property type="entry name" value="HTH_TETR_1"/>
    <property type="match status" value="1"/>
</dbReference>
<dbReference type="Pfam" id="PF00440">
    <property type="entry name" value="TetR_N"/>
    <property type="match status" value="1"/>
</dbReference>
<dbReference type="InterPro" id="IPR023772">
    <property type="entry name" value="DNA-bd_HTH_TetR-type_CS"/>
</dbReference>
<evidence type="ECO:0000256" key="4">
    <source>
        <dbReference type="PROSITE-ProRule" id="PRU00335"/>
    </source>
</evidence>
<dbReference type="Proteomes" id="UP000593880">
    <property type="component" value="Plasmid unnamed"/>
</dbReference>
<keyword evidence="1" id="KW-0805">Transcription regulation</keyword>
<evidence type="ECO:0000256" key="1">
    <source>
        <dbReference type="ARBA" id="ARBA00023015"/>
    </source>
</evidence>